<protein>
    <submittedName>
        <fullName evidence="1">Putative long-chain-fatty-acid--CoA ligase</fullName>
        <ecNumber evidence="1">6.2.1.3</ecNumber>
    </submittedName>
</protein>
<dbReference type="GO" id="GO:0010025">
    <property type="term" value="P:wax biosynthetic process"/>
    <property type="evidence" value="ECO:0007669"/>
    <property type="project" value="TreeGrafter"/>
</dbReference>
<proteinExistence type="predicted"/>
<dbReference type="EC" id="6.2.1.3" evidence="1"/>
<dbReference type="GO" id="GO:0005783">
    <property type="term" value="C:endoplasmic reticulum"/>
    <property type="evidence" value="ECO:0007669"/>
    <property type="project" value="TreeGrafter"/>
</dbReference>
<dbReference type="PANTHER" id="PTHR43272">
    <property type="entry name" value="LONG-CHAIN-FATTY-ACID--COA LIGASE"/>
    <property type="match status" value="1"/>
</dbReference>
<keyword evidence="1" id="KW-0436">Ligase</keyword>
<dbReference type="EMBL" id="PDCK01000044">
    <property type="protein sequence ID" value="PRQ23485.1"/>
    <property type="molecule type" value="Genomic_DNA"/>
</dbReference>
<dbReference type="GO" id="GO:0016020">
    <property type="term" value="C:membrane"/>
    <property type="evidence" value="ECO:0007669"/>
    <property type="project" value="TreeGrafter"/>
</dbReference>
<dbReference type="Gene3D" id="3.40.50.12780">
    <property type="entry name" value="N-terminal domain of ligase-like"/>
    <property type="match status" value="1"/>
</dbReference>
<keyword evidence="2" id="KW-1185">Reference proteome</keyword>
<dbReference type="STRING" id="74649.A0A2P6PNI0"/>
<comment type="caution">
    <text evidence="1">The sequence shown here is derived from an EMBL/GenBank/DDBJ whole genome shotgun (WGS) entry which is preliminary data.</text>
</comment>
<evidence type="ECO:0000313" key="2">
    <source>
        <dbReference type="Proteomes" id="UP000238479"/>
    </source>
</evidence>
<dbReference type="Proteomes" id="UP000238479">
    <property type="component" value="Chromosome 6"/>
</dbReference>
<accession>A0A2P6PNI0</accession>
<dbReference type="SUPFAM" id="SSF56801">
    <property type="entry name" value="Acetyl-CoA synthetase-like"/>
    <property type="match status" value="1"/>
</dbReference>
<gene>
    <name evidence="1" type="ORF">RchiOBHm_Chr6g0261891</name>
</gene>
<dbReference type="InterPro" id="IPR042099">
    <property type="entry name" value="ANL_N_sf"/>
</dbReference>
<dbReference type="Gramene" id="PRQ23485">
    <property type="protein sequence ID" value="PRQ23485"/>
    <property type="gene ID" value="RchiOBHm_Chr6g0261891"/>
</dbReference>
<name>A0A2P6PNI0_ROSCH</name>
<evidence type="ECO:0000313" key="1">
    <source>
        <dbReference type="EMBL" id="PRQ23485.1"/>
    </source>
</evidence>
<dbReference type="OMA" id="TIEVWLE"/>
<sequence length="165" mass="18260">MWRNLSEGYGLTESYGGCFTSLGNVYPMIGTVGVPLTTIEVWLESVPELGYDALSSVPCGEIFLGGKTLFSGYHKRQDLTEEVLIDGWFRTGDIGGWQPNGAMKVADRKMEVFKLSQGEYVAMESIESKYLQWPLITSIWVYGNGFESFLVAVVVPGRKALLSII</sequence>
<reference evidence="1 2" key="1">
    <citation type="journal article" date="2018" name="Nat. Genet.">
        <title>The Rosa genome provides new insights in the design of modern roses.</title>
        <authorList>
            <person name="Bendahmane M."/>
        </authorList>
    </citation>
    <scope>NUCLEOTIDE SEQUENCE [LARGE SCALE GENOMIC DNA]</scope>
    <source>
        <strain evidence="2">cv. Old Blush</strain>
    </source>
</reference>
<dbReference type="AlphaFoldDB" id="A0A2P6PNI0"/>
<dbReference type="GO" id="GO:0010143">
    <property type="term" value="P:cutin biosynthetic process"/>
    <property type="evidence" value="ECO:0007669"/>
    <property type="project" value="TreeGrafter"/>
</dbReference>
<organism evidence="1 2">
    <name type="scientific">Rosa chinensis</name>
    <name type="common">China rose</name>
    <dbReference type="NCBI Taxonomy" id="74649"/>
    <lineage>
        <taxon>Eukaryota</taxon>
        <taxon>Viridiplantae</taxon>
        <taxon>Streptophyta</taxon>
        <taxon>Embryophyta</taxon>
        <taxon>Tracheophyta</taxon>
        <taxon>Spermatophyta</taxon>
        <taxon>Magnoliopsida</taxon>
        <taxon>eudicotyledons</taxon>
        <taxon>Gunneridae</taxon>
        <taxon>Pentapetalae</taxon>
        <taxon>rosids</taxon>
        <taxon>fabids</taxon>
        <taxon>Rosales</taxon>
        <taxon>Rosaceae</taxon>
        <taxon>Rosoideae</taxon>
        <taxon>Rosoideae incertae sedis</taxon>
        <taxon>Rosa</taxon>
    </lineage>
</organism>
<dbReference type="PANTHER" id="PTHR43272:SF4">
    <property type="entry name" value="LONG CHAIN ACYL-COA SYNTHETASE 2"/>
    <property type="match status" value="1"/>
</dbReference>
<dbReference type="GO" id="GO:0004467">
    <property type="term" value="F:long-chain fatty acid-CoA ligase activity"/>
    <property type="evidence" value="ECO:0007669"/>
    <property type="project" value="UniProtKB-EC"/>
</dbReference>